<dbReference type="Pfam" id="PF10211">
    <property type="entry name" value="Ax_dynein_light"/>
    <property type="match status" value="1"/>
</dbReference>
<proteinExistence type="predicted"/>
<sequence length="495" mass="52086">MATPDGENIYDTIGTVLYCTVPVISTTEAVPTQDISDALNIPLDYETALAMQEAKQALAVQNVKGGKGVASAGAAGQTGAAATRSTGSLPLAAADAHQQPASSILAGNGLIPAPPPQRVGLPNMSARYGTQNAAAGILKGGIGAGSGGSTQPQQLMKGDGGNVGGQGRRNSPQVGFSEGAATAFDSVAAHNVSVAKTVSARSASTAAASSKHKHSALKGMSTTTTAAAARLANGPRTGDRALTVADAMEFLFPISLLGADGNVREVGDSADVMSDVSSRKSSASSSAIALSRHAKSDGVESTHAGEGASSGASAPRLWRRADVGHTSRLDVVLLYLHLQHRCATESARPRGVVCLNRERLYCDTLQELTRQITLLCPELGLLLNELSCSMQQSIDTYDVLMDSANQYAVRKSTERDLHQHLFAEKAELEAEVRRREHRVSEWRAKYAGLQKRLLEQQAADEKLHEQEIAYAKKANMQLVNEIKRLASEAEKAREN</sequence>
<dbReference type="GO" id="GO:0005930">
    <property type="term" value="C:axoneme"/>
    <property type="evidence" value="ECO:0007669"/>
    <property type="project" value="TreeGrafter"/>
</dbReference>
<dbReference type="OMA" id="ATQNAYL"/>
<dbReference type="EMBL" id="LJSK01000346">
    <property type="protein sequence ID" value="KPI83629.1"/>
    <property type="molecule type" value="Genomic_DNA"/>
</dbReference>
<evidence type="ECO:0000256" key="1">
    <source>
        <dbReference type="ARBA" id="ARBA00023054"/>
    </source>
</evidence>
<dbReference type="PANTHER" id="PTHR13183">
    <property type="entry name" value="AXONEMAL INNER ARM DYNEIN LIGHT CHAIN 28"/>
    <property type="match status" value="1"/>
</dbReference>
<organism evidence="3 4">
    <name type="scientific">Leptomonas seymouri</name>
    <dbReference type="NCBI Taxonomy" id="5684"/>
    <lineage>
        <taxon>Eukaryota</taxon>
        <taxon>Discoba</taxon>
        <taxon>Euglenozoa</taxon>
        <taxon>Kinetoplastea</taxon>
        <taxon>Metakinetoplastina</taxon>
        <taxon>Trypanosomatida</taxon>
        <taxon>Trypanosomatidae</taxon>
        <taxon>Leishmaniinae</taxon>
        <taxon>Leptomonas</taxon>
    </lineage>
</organism>
<comment type="caution">
    <text evidence="3">The sequence shown here is derived from an EMBL/GenBank/DDBJ whole genome shotgun (WGS) entry which is preliminary data.</text>
</comment>
<keyword evidence="1" id="KW-0175">Coiled coil</keyword>
<evidence type="ECO:0000313" key="4">
    <source>
        <dbReference type="Proteomes" id="UP000038009"/>
    </source>
</evidence>
<feature type="region of interest" description="Disordered" evidence="2">
    <location>
        <begin position="287"/>
        <end position="312"/>
    </location>
</feature>
<dbReference type="GO" id="GO:0045504">
    <property type="term" value="F:dynein heavy chain binding"/>
    <property type="evidence" value="ECO:0007669"/>
    <property type="project" value="TreeGrafter"/>
</dbReference>
<evidence type="ECO:0000313" key="3">
    <source>
        <dbReference type="EMBL" id="KPI83629.1"/>
    </source>
</evidence>
<keyword evidence="4" id="KW-1185">Reference proteome</keyword>
<name>A0A0N0P322_LEPSE</name>
<protein>
    <submittedName>
        <fullName evidence="3">Uncharacterized protein</fullName>
    </submittedName>
</protein>
<dbReference type="VEuPathDB" id="TriTrypDB:Lsey_0346_0020"/>
<dbReference type="OrthoDB" id="277800at2759"/>
<dbReference type="AlphaFoldDB" id="A0A0N0P322"/>
<evidence type="ECO:0000256" key="2">
    <source>
        <dbReference type="SAM" id="MobiDB-lite"/>
    </source>
</evidence>
<dbReference type="PANTHER" id="PTHR13183:SF2">
    <property type="entry name" value="ARM LIGHT CHAIN, AXONEMAL, PUTATIVE-RELATED"/>
    <property type="match status" value="1"/>
</dbReference>
<dbReference type="InterPro" id="IPR019347">
    <property type="entry name" value="Axonemal_dynein_light_chain"/>
</dbReference>
<gene>
    <name evidence="3" type="ORF">ABL78_7332</name>
</gene>
<accession>A0A0N0P322</accession>
<dbReference type="Proteomes" id="UP000038009">
    <property type="component" value="Unassembled WGS sequence"/>
</dbReference>
<reference evidence="3 4" key="1">
    <citation type="journal article" date="2015" name="PLoS Pathog.">
        <title>Leptomonas seymouri: Adaptations to the Dixenous Life Cycle Analyzed by Genome Sequencing, Transcriptome Profiling and Co-infection with Leishmania donovani.</title>
        <authorList>
            <person name="Kraeva N."/>
            <person name="Butenko A."/>
            <person name="Hlavacova J."/>
            <person name="Kostygov A."/>
            <person name="Myskova J."/>
            <person name="Grybchuk D."/>
            <person name="Lestinova T."/>
            <person name="Votypka J."/>
            <person name="Volf P."/>
            <person name="Opperdoes F."/>
            <person name="Flegontov P."/>
            <person name="Lukes J."/>
            <person name="Yurchenko V."/>
        </authorList>
    </citation>
    <scope>NUCLEOTIDE SEQUENCE [LARGE SCALE GENOMIC DNA]</scope>
    <source>
        <strain evidence="3 4">ATCC 30220</strain>
    </source>
</reference>